<dbReference type="GO" id="GO:0004674">
    <property type="term" value="F:protein serine/threonine kinase activity"/>
    <property type="evidence" value="ECO:0007669"/>
    <property type="project" value="UniProtKB-KW"/>
</dbReference>
<dbReference type="InterPro" id="IPR017892">
    <property type="entry name" value="Pkinase_C"/>
</dbReference>
<dbReference type="InterPro" id="IPR000719">
    <property type="entry name" value="Prot_kinase_dom"/>
</dbReference>
<evidence type="ECO:0000256" key="4">
    <source>
        <dbReference type="ARBA" id="ARBA00022553"/>
    </source>
</evidence>
<keyword evidence="8 12" id="KW-0067">ATP-binding</keyword>
<reference evidence="17" key="2">
    <citation type="submission" date="2025-08" db="UniProtKB">
        <authorList>
            <consortium name="Ensembl"/>
        </authorList>
    </citation>
    <scope>IDENTIFICATION</scope>
</reference>
<feature type="active site" description="Proton acceptor" evidence="11">
    <location>
        <position position="181"/>
    </location>
</feature>
<feature type="binding site" evidence="12">
    <location>
        <begin position="60"/>
        <end position="68"/>
    </location>
    <ligand>
        <name>ATP</name>
        <dbReference type="ChEBI" id="CHEBI:30616"/>
    </ligand>
</feature>
<evidence type="ECO:0000256" key="8">
    <source>
        <dbReference type="ARBA" id="ARBA00022840"/>
    </source>
</evidence>
<dbReference type="PROSITE" id="PS00107">
    <property type="entry name" value="PROTEIN_KINASE_ATP"/>
    <property type="match status" value="1"/>
</dbReference>
<evidence type="ECO:0000256" key="10">
    <source>
        <dbReference type="ARBA" id="ARBA00048679"/>
    </source>
</evidence>
<evidence type="ECO:0000313" key="17">
    <source>
        <dbReference type="Ensembl" id="ENSCSEP00000003036.1"/>
    </source>
</evidence>
<dbReference type="InterPro" id="IPR011009">
    <property type="entry name" value="Kinase-like_dom_sf"/>
</dbReference>
<keyword evidence="4" id="KW-0597">Phosphoprotein</keyword>
<reference evidence="17 18" key="1">
    <citation type="journal article" date="2014" name="Nat. Genet.">
        <title>Whole-genome sequence of a flatfish provides insights into ZW sex chromosome evolution and adaptation to a benthic lifestyle.</title>
        <authorList>
            <person name="Chen S."/>
            <person name="Zhang G."/>
            <person name="Shao C."/>
            <person name="Huang Q."/>
            <person name="Liu G."/>
            <person name="Zhang P."/>
            <person name="Song W."/>
            <person name="An N."/>
            <person name="Chalopin D."/>
            <person name="Volff J.N."/>
            <person name="Hong Y."/>
            <person name="Li Q."/>
            <person name="Sha Z."/>
            <person name="Zhou H."/>
            <person name="Xie M."/>
            <person name="Yu Q."/>
            <person name="Liu Y."/>
            <person name="Xiang H."/>
            <person name="Wang N."/>
            <person name="Wu K."/>
            <person name="Yang C."/>
            <person name="Zhou Q."/>
            <person name="Liao X."/>
            <person name="Yang L."/>
            <person name="Hu Q."/>
            <person name="Zhang J."/>
            <person name="Meng L."/>
            <person name="Jin L."/>
            <person name="Tian Y."/>
            <person name="Lian J."/>
            <person name="Yang J."/>
            <person name="Miao G."/>
            <person name="Liu S."/>
            <person name="Liang Z."/>
            <person name="Yan F."/>
            <person name="Li Y."/>
            <person name="Sun B."/>
            <person name="Zhang H."/>
            <person name="Zhang J."/>
            <person name="Zhu Y."/>
            <person name="Du M."/>
            <person name="Zhao Y."/>
            <person name="Schartl M."/>
            <person name="Tang Q."/>
            <person name="Wang J."/>
        </authorList>
    </citation>
    <scope>NUCLEOTIDE SEQUENCE</scope>
</reference>
<dbReference type="Gene3D" id="3.30.200.20">
    <property type="entry name" value="Phosphorylase Kinase, domain 1"/>
    <property type="match status" value="1"/>
</dbReference>
<evidence type="ECO:0000256" key="11">
    <source>
        <dbReference type="PIRSR" id="PIRSR000605-50"/>
    </source>
</evidence>
<dbReference type="InterPro" id="IPR008271">
    <property type="entry name" value="Ser/Thr_kinase_AS"/>
</dbReference>
<dbReference type="Pfam" id="PF00433">
    <property type="entry name" value="Pkinase_C"/>
    <property type="match status" value="1"/>
</dbReference>
<dbReference type="PROSITE" id="PS51285">
    <property type="entry name" value="AGC_KINASE_CTER"/>
    <property type="match status" value="1"/>
</dbReference>
<evidence type="ECO:0000256" key="5">
    <source>
        <dbReference type="ARBA" id="ARBA00022679"/>
    </source>
</evidence>
<dbReference type="Proteomes" id="UP000265120">
    <property type="component" value="Chromosome 4"/>
</dbReference>
<comment type="catalytic activity">
    <reaction evidence="9">
        <text>L-threonyl-[protein] + ATP = O-phospho-L-threonyl-[protein] + ADP + H(+)</text>
        <dbReference type="Rhea" id="RHEA:46608"/>
        <dbReference type="Rhea" id="RHEA-COMP:11060"/>
        <dbReference type="Rhea" id="RHEA-COMP:11605"/>
        <dbReference type="ChEBI" id="CHEBI:15378"/>
        <dbReference type="ChEBI" id="CHEBI:30013"/>
        <dbReference type="ChEBI" id="CHEBI:30616"/>
        <dbReference type="ChEBI" id="CHEBI:61977"/>
        <dbReference type="ChEBI" id="CHEBI:456216"/>
        <dbReference type="EC" id="2.7.11.1"/>
    </reaction>
</comment>
<dbReference type="EC" id="2.7.11.1" evidence="2"/>
<dbReference type="Pfam" id="PF00069">
    <property type="entry name" value="Pkinase"/>
    <property type="match status" value="1"/>
</dbReference>
<dbReference type="Ensembl" id="ENSCSET00000003080.1">
    <property type="protein sequence ID" value="ENSCSEP00000003036.1"/>
    <property type="gene ID" value="ENSCSEG00000001890.1"/>
</dbReference>
<comment type="catalytic activity">
    <reaction evidence="10">
        <text>L-seryl-[protein] + ATP = O-phospho-L-seryl-[protein] + ADP + H(+)</text>
        <dbReference type="Rhea" id="RHEA:17989"/>
        <dbReference type="Rhea" id="RHEA-COMP:9863"/>
        <dbReference type="Rhea" id="RHEA-COMP:11604"/>
        <dbReference type="ChEBI" id="CHEBI:15378"/>
        <dbReference type="ChEBI" id="CHEBI:29999"/>
        <dbReference type="ChEBI" id="CHEBI:30616"/>
        <dbReference type="ChEBI" id="CHEBI:83421"/>
        <dbReference type="ChEBI" id="CHEBI:456216"/>
        <dbReference type="EC" id="2.7.11.1"/>
    </reaction>
</comment>
<dbReference type="GO" id="GO:0007165">
    <property type="term" value="P:signal transduction"/>
    <property type="evidence" value="ECO:0007669"/>
    <property type="project" value="InterPro"/>
</dbReference>
<comment type="similarity">
    <text evidence="1">Belongs to the protein kinase superfamily. AGC Ser/Thr protein kinase family. S6 kinase subfamily.</text>
</comment>
<evidence type="ECO:0000256" key="1">
    <source>
        <dbReference type="ARBA" id="ARBA00009804"/>
    </source>
</evidence>
<dbReference type="Gene3D" id="1.10.510.10">
    <property type="entry name" value="Transferase(Phosphotransferase) domain 1"/>
    <property type="match status" value="1"/>
</dbReference>
<dbReference type="OMA" id="TQNIDIM"/>
<feature type="domain" description="Protein kinase" evidence="15">
    <location>
        <begin position="54"/>
        <end position="315"/>
    </location>
</feature>
<accession>A0A3P8UQQ3</accession>
<evidence type="ECO:0000256" key="2">
    <source>
        <dbReference type="ARBA" id="ARBA00012513"/>
    </source>
</evidence>
<keyword evidence="18" id="KW-1185">Reference proteome</keyword>
<dbReference type="InterPro" id="IPR017441">
    <property type="entry name" value="Protein_kinase_ATP_BS"/>
</dbReference>
<evidence type="ECO:0000256" key="7">
    <source>
        <dbReference type="ARBA" id="ARBA00022777"/>
    </source>
</evidence>
<dbReference type="GO" id="GO:0005524">
    <property type="term" value="F:ATP binding"/>
    <property type="evidence" value="ECO:0007669"/>
    <property type="project" value="UniProtKB-UniRule"/>
</dbReference>
<evidence type="ECO:0000256" key="14">
    <source>
        <dbReference type="RuleBase" id="RU000304"/>
    </source>
</evidence>
<evidence type="ECO:0000313" key="18">
    <source>
        <dbReference type="Proteomes" id="UP000265120"/>
    </source>
</evidence>
<keyword evidence="5" id="KW-0808">Transferase</keyword>
<feature type="binding site" evidence="12 13">
    <location>
        <position position="86"/>
    </location>
    <ligand>
        <name>ATP</name>
        <dbReference type="ChEBI" id="CHEBI:30616"/>
    </ligand>
</feature>
<feature type="domain" description="AGC-kinase C-terminal" evidence="16">
    <location>
        <begin position="316"/>
        <end position="387"/>
    </location>
</feature>
<dbReference type="PANTHER" id="PTHR24351">
    <property type="entry name" value="RIBOSOMAL PROTEIN S6 KINASE"/>
    <property type="match status" value="1"/>
</dbReference>
<dbReference type="InterPro" id="IPR000961">
    <property type="entry name" value="AGC-kinase_C"/>
</dbReference>
<reference evidence="17" key="3">
    <citation type="submission" date="2025-09" db="UniProtKB">
        <authorList>
            <consortium name="Ensembl"/>
        </authorList>
    </citation>
    <scope>IDENTIFICATION</scope>
</reference>
<evidence type="ECO:0000256" key="9">
    <source>
        <dbReference type="ARBA" id="ARBA00047899"/>
    </source>
</evidence>
<evidence type="ECO:0000256" key="6">
    <source>
        <dbReference type="ARBA" id="ARBA00022741"/>
    </source>
</evidence>
<dbReference type="CDD" id="cd05584">
    <property type="entry name" value="STKc_p70S6K"/>
    <property type="match status" value="1"/>
</dbReference>
<evidence type="ECO:0000256" key="3">
    <source>
        <dbReference type="ARBA" id="ARBA00022527"/>
    </source>
</evidence>
<dbReference type="PROSITE" id="PS50011">
    <property type="entry name" value="PROTEIN_KINASE_DOM"/>
    <property type="match status" value="1"/>
</dbReference>
<organism evidence="17 18">
    <name type="scientific">Cynoglossus semilaevis</name>
    <name type="common">Tongue sole</name>
    <dbReference type="NCBI Taxonomy" id="244447"/>
    <lineage>
        <taxon>Eukaryota</taxon>
        <taxon>Metazoa</taxon>
        <taxon>Chordata</taxon>
        <taxon>Craniata</taxon>
        <taxon>Vertebrata</taxon>
        <taxon>Euteleostomi</taxon>
        <taxon>Actinopterygii</taxon>
        <taxon>Neopterygii</taxon>
        <taxon>Teleostei</taxon>
        <taxon>Neoteleostei</taxon>
        <taxon>Acanthomorphata</taxon>
        <taxon>Carangaria</taxon>
        <taxon>Pleuronectiformes</taxon>
        <taxon>Pleuronectoidei</taxon>
        <taxon>Cynoglossidae</taxon>
        <taxon>Cynoglossinae</taxon>
        <taxon>Cynoglossus</taxon>
    </lineage>
</organism>
<keyword evidence="3 14" id="KW-0723">Serine/threonine-protein kinase</keyword>
<evidence type="ECO:0000256" key="13">
    <source>
        <dbReference type="PROSITE-ProRule" id="PRU10141"/>
    </source>
</evidence>
<proteinExistence type="inferred from homology"/>
<keyword evidence="6 12" id="KW-0547">Nucleotide-binding</keyword>
<dbReference type="FunFam" id="1.10.510.10:FF:000092">
    <property type="entry name" value="Ribosomal protein S6 kinase"/>
    <property type="match status" value="1"/>
</dbReference>
<dbReference type="PROSITE" id="PS00108">
    <property type="entry name" value="PROTEIN_KINASE_ST"/>
    <property type="match status" value="1"/>
</dbReference>
<dbReference type="SMART" id="SM00133">
    <property type="entry name" value="S_TK_X"/>
    <property type="match status" value="1"/>
</dbReference>
<name>A0A3P8UQQ3_CYNSE</name>
<keyword evidence="7" id="KW-0418">Kinase</keyword>
<sequence length="464" mass="51762">MAGVFDIDLDQPEETHCQSYINTVFVVNLDDCEKIEISEDNVNQGAENIRPECFHLLRVLGKGGYGKVFQVRKVAGAASGTIFAMKVLKKAMIVRNAKDTAHTKAERNILEEVKHPFIVDLIYAFQTGGKLYLILEYLSGGELFMQLEREGIFMEDTACFYLAEISMALGHLHQKGIIYRDLKPENIMLNSQGHVKLTDFGLCKESIHDGTVTHTFCGTIEYMAPEILMRSGHNRAVDWWSLGALMYDMLTGAPPFTGENRKKTIDKILKCKLNLPPYLTQEARDLLKRLLKRNASSRLGAGVGDASEVQTHPFFRHINWEDLLARKVEPPFKPFLQSAEDVSQFDSKFTSQTPVDSPDDSTLSESANQAFLVTVSDRTTPFKFPAGDCWPRSPLLTTGGPGVLQSPQVQAMELSTPEQMDVTSSSEASAPLPIRQPTGVNLGQMKHQAYPVAAKRPEHLRMNL</sequence>
<evidence type="ECO:0000256" key="12">
    <source>
        <dbReference type="PIRSR" id="PIRSR000605-51"/>
    </source>
</evidence>
<dbReference type="SUPFAM" id="SSF56112">
    <property type="entry name" value="Protein kinase-like (PK-like)"/>
    <property type="match status" value="1"/>
</dbReference>
<dbReference type="SMART" id="SM00220">
    <property type="entry name" value="S_TKc"/>
    <property type="match status" value="1"/>
</dbReference>
<protein>
    <recommendedName>
        <fullName evidence="2">non-specific serine/threonine protein kinase</fullName>
        <ecNumber evidence="2">2.7.11.1</ecNumber>
    </recommendedName>
</protein>
<evidence type="ECO:0000259" key="16">
    <source>
        <dbReference type="PROSITE" id="PS51285"/>
    </source>
</evidence>
<dbReference type="GO" id="GO:0106310">
    <property type="term" value="F:protein serine kinase activity"/>
    <property type="evidence" value="ECO:0007669"/>
    <property type="project" value="RHEA"/>
</dbReference>
<evidence type="ECO:0000259" key="15">
    <source>
        <dbReference type="PROSITE" id="PS50011"/>
    </source>
</evidence>
<dbReference type="FunFam" id="3.30.200.20:FF:000686">
    <property type="entry name" value="Ribosomal protein S6 kinase"/>
    <property type="match status" value="1"/>
</dbReference>
<dbReference type="GeneTree" id="ENSGT00940000155062"/>
<dbReference type="AlphaFoldDB" id="A0A3P8UQQ3"/>